<gene>
    <name evidence="6" type="ORF">GC722_12705</name>
</gene>
<evidence type="ECO:0000256" key="1">
    <source>
        <dbReference type="ARBA" id="ARBA00003818"/>
    </source>
</evidence>
<evidence type="ECO:0000256" key="4">
    <source>
        <dbReference type="ARBA" id="ARBA00031122"/>
    </source>
</evidence>
<sequence>MRVPAWTTSDPELGRVSVAPLQTGPDGSELALVHSWVGSERARYWEMAGASPQELAERYRELERRGTHHAWLVRIGDQPVGLLHTFSPQDHPVGRCYPVQPGDLGIQLLLAPADPPRPGFTGRLAGVVTPWIFADPAVRRLVVEPDARDQRALARLTRTGFTLGPVVQLPGKQAVLAFLDRERFEDRQPVASTPSTA</sequence>
<dbReference type="UniPathway" id="UPA00011"/>
<dbReference type="PANTHER" id="PTHR31438:SF1">
    <property type="entry name" value="LYSINE N-ACYLTRANSFERASE C17G9.06C-RELATED"/>
    <property type="match status" value="1"/>
</dbReference>
<evidence type="ECO:0000256" key="3">
    <source>
        <dbReference type="ARBA" id="ARBA00020586"/>
    </source>
</evidence>
<proteinExistence type="predicted"/>
<comment type="function">
    <text evidence="1">Acyltransferase required for the direct transfer of medium- to long-chain fatty acyl moieties from a carrier protein (MbtL) on to the epsilon-amino group of lysine residue in the mycobactin core.</text>
</comment>
<dbReference type="Proteomes" id="UP000435304">
    <property type="component" value="Unassembled WGS sequence"/>
</dbReference>
<evidence type="ECO:0000256" key="2">
    <source>
        <dbReference type="ARBA" id="ARBA00005102"/>
    </source>
</evidence>
<reference evidence="6 7" key="1">
    <citation type="submission" date="2019-12" db="EMBL/GenBank/DDBJ databases">
        <title>Auraticoccus cholistani sp. nov., an actinomycete isolated from soil of Cholistan desert.</title>
        <authorList>
            <person name="Cheema M.T."/>
        </authorList>
    </citation>
    <scope>NUCLEOTIDE SEQUENCE [LARGE SCALE GENOMIC DNA]</scope>
    <source>
        <strain evidence="6 7">F435</strain>
    </source>
</reference>
<feature type="domain" description="Acyltransferase MbtK/IucB-like conserved" evidence="5">
    <location>
        <begin position="19"/>
        <end position="70"/>
    </location>
</feature>
<dbReference type="SMART" id="SM01006">
    <property type="entry name" value="AlcB"/>
    <property type="match status" value="1"/>
</dbReference>
<comment type="pathway">
    <text evidence="2">Siderophore biosynthesis; mycobactin biosynthesis.</text>
</comment>
<dbReference type="EMBL" id="WPCU01000008">
    <property type="protein sequence ID" value="MVA76877.1"/>
    <property type="molecule type" value="Genomic_DNA"/>
</dbReference>
<dbReference type="Pfam" id="PF13523">
    <property type="entry name" value="Acetyltransf_8"/>
    <property type="match status" value="1"/>
</dbReference>
<dbReference type="RefSeq" id="WP_156610755.1">
    <property type="nucleotide sequence ID" value="NZ_WPCU01000008.1"/>
</dbReference>
<keyword evidence="7" id="KW-1185">Reference proteome</keyword>
<evidence type="ECO:0000313" key="7">
    <source>
        <dbReference type="Proteomes" id="UP000435304"/>
    </source>
</evidence>
<comment type="caution">
    <text evidence="6">The sequence shown here is derived from an EMBL/GenBank/DDBJ whole genome shotgun (WGS) entry which is preliminary data.</text>
</comment>
<evidence type="ECO:0000313" key="6">
    <source>
        <dbReference type="EMBL" id="MVA76877.1"/>
    </source>
</evidence>
<keyword evidence="6" id="KW-0808">Transferase</keyword>
<dbReference type="PANTHER" id="PTHR31438">
    <property type="entry name" value="LYSINE N-ACYLTRANSFERASE C17G9.06C-RELATED"/>
    <property type="match status" value="1"/>
</dbReference>
<dbReference type="InterPro" id="IPR016181">
    <property type="entry name" value="Acyl_CoA_acyltransferase"/>
</dbReference>
<evidence type="ECO:0000259" key="5">
    <source>
        <dbReference type="SMART" id="SM01006"/>
    </source>
</evidence>
<protein>
    <recommendedName>
        <fullName evidence="3">Lysine N-acyltransferase MbtK</fullName>
    </recommendedName>
    <alternativeName>
        <fullName evidence="4">Mycobactin synthase protein K</fullName>
    </alternativeName>
</protein>
<dbReference type="GO" id="GO:0019290">
    <property type="term" value="P:siderophore biosynthetic process"/>
    <property type="evidence" value="ECO:0007669"/>
    <property type="project" value="InterPro"/>
</dbReference>
<name>A0A6A9UYW9_9ACTN</name>
<dbReference type="SUPFAM" id="SSF55729">
    <property type="entry name" value="Acyl-CoA N-acyltransferases (Nat)"/>
    <property type="match status" value="1"/>
</dbReference>
<dbReference type="Gene3D" id="3.40.630.30">
    <property type="match status" value="1"/>
</dbReference>
<organism evidence="6 7">
    <name type="scientific">Auraticoccus cholistanensis</name>
    <dbReference type="NCBI Taxonomy" id="2656650"/>
    <lineage>
        <taxon>Bacteria</taxon>
        <taxon>Bacillati</taxon>
        <taxon>Actinomycetota</taxon>
        <taxon>Actinomycetes</taxon>
        <taxon>Propionibacteriales</taxon>
        <taxon>Propionibacteriaceae</taxon>
        <taxon>Auraticoccus</taxon>
    </lineage>
</organism>
<dbReference type="AlphaFoldDB" id="A0A6A9UYW9"/>
<dbReference type="GO" id="GO:0016410">
    <property type="term" value="F:N-acyltransferase activity"/>
    <property type="evidence" value="ECO:0007669"/>
    <property type="project" value="TreeGrafter"/>
</dbReference>
<accession>A0A6A9UYW9</accession>
<dbReference type="InterPro" id="IPR019432">
    <property type="entry name" value="Acyltransferase_MbtK/IucB-like"/>
</dbReference>